<dbReference type="Gene3D" id="1.25.10.10">
    <property type="entry name" value="Leucine-rich Repeat Variant"/>
    <property type="match status" value="1"/>
</dbReference>
<proteinExistence type="predicted"/>
<accession>A0A1T5L3L2</accession>
<protein>
    <submittedName>
        <fullName evidence="1">HEAT repeat-containing protein</fullName>
    </submittedName>
</protein>
<dbReference type="SMART" id="SM00567">
    <property type="entry name" value="EZ_HEAT"/>
    <property type="match status" value="2"/>
</dbReference>
<organism evidence="1 2">
    <name type="scientific">Maledivibacter halophilus</name>
    <dbReference type="NCBI Taxonomy" id="36842"/>
    <lineage>
        <taxon>Bacteria</taxon>
        <taxon>Bacillati</taxon>
        <taxon>Bacillota</taxon>
        <taxon>Clostridia</taxon>
        <taxon>Peptostreptococcales</taxon>
        <taxon>Caminicellaceae</taxon>
        <taxon>Maledivibacter</taxon>
    </lineage>
</organism>
<dbReference type="InterPro" id="IPR016024">
    <property type="entry name" value="ARM-type_fold"/>
</dbReference>
<dbReference type="InterPro" id="IPR004155">
    <property type="entry name" value="PBS_lyase_HEAT"/>
</dbReference>
<dbReference type="EMBL" id="FUZT01000005">
    <property type="protein sequence ID" value="SKC70523.1"/>
    <property type="molecule type" value="Genomic_DNA"/>
</dbReference>
<name>A0A1T5L3L2_9FIRM</name>
<dbReference type="AlphaFoldDB" id="A0A1T5L3L2"/>
<dbReference type="OrthoDB" id="1706421at2"/>
<evidence type="ECO:0000313" key="1">
    <source>
        <dbReference type="EMBL" id="SKC70523.1"/>
    </source>
</evidence>
<dbReference type="Pfam" id="PF13646">
    <property type="entry name" value="HEAT_2"/>
    <property type="match status" value="1"/>
</dbReference>
<dbReference type="RefSeq" id="WP_079491981.1">
    <property type="nucleotide sequence ID" value="NZ_FUZT01000005.1"/>
</dbReference>
<keyword evidence="2" id="KW-1185">Reference proteome</keyword>
<gene>
    <name evidence="1" type="ORF">SAMN02194393_02456</name>
</gene>
<reference evidence="2" key="1">
    <citation type="submission" date="2017-02" db="EMBL/GenBank/DDBJ databases">
        <authorList>
            <person name="Varghese N."/>
            <person name="Submissions S."/>
        </authorList>
    </citation>
    <scope>NUCLEOTIDE SEQUENCE [LARGE SCALE GENOMIC DNA]</scope>
    <source>
        <strain evidence="2">M1</strain>
    </source>
</reference>
<dbReference type="PANTHER" id="PTHR12697">
    <property type="entry name" value="PBS LYASE HEAT-LIKE PROTEIN"/>
    <property type="match status" value="1"/>
</dbReference>
<dbReference type="Proteomes" id="UP000190285">
    <property type="component" value="Unassembled WGS sequence"/>
</dbReference>
<evidence type="ECO:0000313" key="2">
    <source>
        <dbReference type="Proteomes" id="UP000190285"/>
    </source>
</evidence>
<dbReference type="SUPFAM" id="SSF48371">
    <property type="entry name" value="ARM repeat"/>
    <property type="match status" value="1"/>
</dbReference>
<dbReference type="STRING" id="36842.SAMN02194393_02456"/>
<dbReference type="PANTHER" id="PTHR12697:SF5">
    <property type="entry name" value="DEOXYHYPUSINE HYDROXYLASE"/>
    <property type="match status" value="1"/>
</dbReference>
<sequence length="222" mass="25626">MGFLKISWNNVDKYDDCIITYLLYKEGKTIEVISKIRNCPEEKIEKDIIEAKIKLRSIKLAKNEKKLLDRILELSKEERLKFMKKSSDEKINMLIEEVKKSYKCIQNPEDKASLIWLVGELKEDSLIGLIGKDILHKNGNVRRMVCSALGKIGNEEAISILHKALGDHKPQVRQYAAKALKDIGNENSLKILNEIVNKSFEKDYVKRACLETIKNINIKLRK</sequence>
<dbReference type="GO" id="GO:0016491">
    <property type="term" value="F:oxidoreductase activity"/>
    <property type="evidence" value="ECO:0007669"/>
    <property type="project" value="TreeGrafter"/>
</dbReference>
<dbReference type="InterPro" id="IPR011989">
    <property type="entry name" value="ARM-like"/>
</dbReference>